<feature type="compositionally biased region" description="Low complexity" evidence="1">
    <location>
        <begin position="28"/>
        <end position="42"/>
    </location>
</feature>
<comment type="caution">
    <text evidence="2">The sequence shown here is derived from an EMBL/GenBank/DDBJ whole genome shotgun (WGS) entry which is preliminary data.</text>
</comment>
<organism evidence="2 3">
    <name type="scientific">Durusdinium trenchii</name>
    <dbReference type="NCBI Taxonomy" id="1381693"/>
    <lineage>
        <taxon>Eukaryota</taxon>
        <taxon>Sar</taxon>
        <taxon>Alveolata</taxon>
        <taxon>Dinophyceae</taxon>
        <taxon>Suessiales</taxon>
        <taxon>Symbiodiniaceae</taxon>
        <taxon>Durusdinium</taxon>
    </lineage>
</organism>
<gene>
    <name evidence="2" type="ORF">SCF082_LOCUS1273</name>
</gene>
<proteinExistence type="predicted"/>
<reference evidence="2 3" key="1">
    <citation type="submission" date="2024-02" db="EMBL/GenBank/DDBJ databases">
        <authorList>
            <person name="Chen Y."/>
            <person name="Shah S."/>
            <person name="Dougan E. K."/>
            <person name="Thang M."/>
            <person name="Chan C."/>
        </authorList>
    </citation>
    <scope>NUCLEOTIDE SEQUENCE [LARGE SCALE GENOMIC DNA]</scope>
</reference>
<evidence type="ECO:0000313" key="3">
    <source>
        <dbReference type="Proteomes" id="UP001642464"/>
    </source>
</evidence>
<keyword evidence="3" id="KW-1185">Reference proteome</keyword>
<accession>A0ABP0HD60</accession>
<sequence>MPKKRPKKHHQLEAPPETDLNELREALSSKVSRTSTSSSAKLGVRQKAKGQSTAPPQSVKKGSFDGAKLALELLEASTTQLLRRKGWFRDVRLRRSADAFLRSSKLFQKASASQSAQTLLEKPSVAELAAYEEELRVHLEGLRKKLGAVPMNESREISLKSSGPGQAIGAKLKGLKKRAVELEKKPRSVIKGAVRSSWHVCRFLLICRYLQCLSFNGSHFDLGTNISGALLEYVGALILPHQEAAEAEEAQGFWP</sequence>
<dbReference type="EMBL" id="CAXAMM010000603">
    <property type="protein sequence ID" value="CAK8988165.1"/>
    <property type="molecule type" value="Genomic_DNA"/>
</dbReference>
<evidence type="ECO:0000256" key="1">
    <source>
        <dbReference type="SAM" id="MobiDB-lite"/>
    </source>
</evidence>
<evidence type="ECO:0000313" key="2">
    <source>
        <dbReference type="EMBL" id="CAK8988165.1"/>
    </source>
</evidence>
<feature type="region of interest" description="Disordered" evidence="1">
    <location>
        <begin position="1"/>
        <end position="62"/>
    </location>
</feature>
<dbReference type="Proteomes" id="UP001642464">
    <property type="component" value="Unassembled WGS sequence"/>
</dbReference>
<feature type="compositionally biased region" description="Basic residues" evidence="1">
    <location>
        <begin position="1"/>
        <end position="10"/>
    </location>
</feature>
<protein>
    <submittedName>
        <fullName evidence="2">Uncharacterized protein</fullName>
    </submittedName>
</protein>
<name>A0ABP0HD60_9DINO</name>